<evidence type="ECO:0000259" key="2">
    <source>
        <dbReference type="Pfam" id="PF00462"/>
    </source>
</evidence>
<dbReference type="InParanoid" id="A0A165V2T3"/>
<dbReference type="SUPFAM" id="SSF52833">
    <property type="entry name" value="Thioredoxin-like"/>
    <property type="match status" value="1"/>
</dbReference>
<dbReference type="InterPro" id="IPR036249">
    <property type="entry name" value="Thioredoxin-like_sf"/>
</dbReference>
<dbReference type="GO" id="GO:0000324">
    <property type="term" value="C:fungal-type vacuole"/>
    <property type="evidence" value="ECO:0007669"/>
    <property type="project" value="TreeGrafter"/>
</dbReference>
<proteinExistence type="predicted"/>
<evidence type="ECO:0000313" key="4">
    <source>
        <dbReference type="Proteomes" id="UP000076761"/>
    </source>
</evidence>
<dbReference type="OrthoDB" id="423313at2759"/>
<feature type="transmembrane region" description="Helical" evidence="1">
    <location>
        <begin position="31"/>
        <end position="48"/>
    </location>
</feature>
<dbReference type="InterPro" id="IPR002109">
    <property type="entry name" value="Glutaredoxin"/>
</dbReference>
<keyword evidence="1" id="KW-0812">Transmembrane</keyword>
<dbReference type="EMBL" id="KV425555">
    <property type="protein sequence ID" value="KZT29068.1"/>
    <property type="molecule type" value="Genomic_DNA"/>
</dbReference>
<protein>
    <submittedName>
        <fullName evidence="3">Thioredoxin-like protein</fullName>
    </submittedName>
</protein>
<name>A0A165V2T3_9AGAM</name>
<keyword evidence="4" id="KW-1185">Reference proteome</keyword>
<dbReference type="Proteomes" id="UP000076761">
    <property type="component" value="Unassembled WGS sequence"/>
</dbReference>
<dbReference type="GO" id="GO:0005801">
    <property type="term" value="C:cis-Golgi network"/>
    <property type="evidence" value="ECO:0007669"/>
    <property type="project" value="TreeGrafter"/>
</dbReference>
<dbReference type="PRINTS" id="PR00160">
    <property type="entry name" value="GLUTAREDOXIN"/>
</dbReference>
<accession>A0A165V2T3</accession>
<dbReference type="GO" id="GO:0005796">
    <property type="term" value="C:Golgi lumen"/>
    <property type="evidence" value="ECO:0007669"/>
    <property type="project" value="TreeGrafter"/>
</dbReference>
<keyword evidence="1" id="KW-0472">Membrane</keyword>
<keyword evidence="1" id="KW-1133">Transmembrane helix</keyword>
<dbReference type="GO" id="GO:0015038">
    <property type="term" value="F:glutathione disulfide oxidoreductase activity"/>
    <property type="evidence" value="ECO:0007669"/>
    <property type="project" value="TreeGrafter"/>
</dbReference>
<evidence type="ECO:0000256" key="1">
    <source>
        <dbReference type="SAM" id="Phobius"/>
    </source>
</evidence>
<evidence type="ECO:0000313" key="3">
    <source>
        <dbReference type="EMBL" id="KZT29068.1"/>
    </source>
</evidence>
<dbReference type="InterPro" id="IPR014025">
    <property type="entry name" value="Glutaredoxin_subgr"/>
</dbReference>
<dbReference type="AlphaFoldDB" id="A0A165V2T3"/>
<feature type="domain" description="Glutaredoxin" evidence="2">
    <location>
        <begin position="154"/>
        <end position="213"/>
    </location>
</feature>
<dbReference type="Pfam" id="PF00462">
    <property type="entry name" value="Glutaredoxin"/>
    <property type="match status" value="1"/>
</dbReference>
<organism evidence="3 4">
    <name type="scientific">Neolentinus lepideus HHB14362 ss-1</name>
    <dbReference type="NCBI Taxonomy" id="1314782"/>
    <lineage>
        <taxon>Eukaryota</taxon>
        <taxon>Fungi</taxon>
        <taxon>Dikarya</taxon>
        <taxon>Basidiomycota</taxon>
        <taxon>Agaricomycotina</taxon>
        <taxon>Agaricomycetes</taxon>
        <taxon>Gloeophyllales</taxon>
        <taxon>Gloeophyllaceae</taxon>
        <taxon>Neolentinus</taxon>
    </lineage>
</organism>
<dbReference type="GO" id="GO:0034599">
    <property type="term" value="P:cellular response to oxidative stress"/>
    <property type="evidence" value="ECO:0007669"/>
    <property type="project" value="TreeGrafter"/>
</dbReference>
<dbReference type="STRING" id="1314782.A0A165V2T3"/>
<reference evidence="3 4" key="1">
    <citation type="journal article" date="2016" name="Mol. Biol. Evol.">
        <title>Comparative Genomics of Early-Diverging Mushroom-Forming Fungi Provides Insights into the Origins of Lignocellulose Decay Capabilities.</title>
        <authorList>
            <person name="Nagy L.G."/>
            <person name="Riley R."/>
            <person name="Tritt A."/>
            <person name="Adam C."/>
            <person name="Daum C."/>
            <person name="Floudas D."/>
            <person name="Sun H."/>
            <person name="Yadav J.S."/>
            <person name="Pangilinan J."/>
            <person name="Larsson K.H."/>
            <person name="Matsuura K."/>
            <person name="Barry K."/>
            <person name="Labutti K."/>
            <person name="Kuo R."/>
            <person name="Ohm R.A."/>
            <person name="Bhattacharya S.S."/>
            <person name="Shirouzu T."/>
            <person name="Yoshinaga Y."/>
            <person name="Martin F.M."/>
            <person name="Grigoriev I.V."/>
            <person name="Hibbett D.S."/>
        </authorList>
    </citation>
    <scope>NUCLEOTIDE SEQUENCE [LARGE SCALE GENOMIC DNA]</scope>
    <source>
        <strain evidence="3 4">HHB14362 ss-1</strain>
    </source>
</reference>
<dbReference type="PANTHER" id="PTHR45694:SF5">
    <property type="entry name" value="GLUTAREDOXIN 2"/>
    <property type="match status" value="1"/>
</dbReference>
<sequence>MSSGLPSFDSASGPRYHKYTPPRSSFRRRRIIWSCILLFIAFCGYLYFSPSGLSGWTPLSSNLKDSDYEGENAPKYEVTLSGTTTLARLKIQEIHGLLHFLTSERTESMSLDRVLEHDSPVDWGTEVNLNVFSAGADDDNWPRNVRELTDRYPIVVFSKTYCPFSKRAKALLETYKLTPPPKIIEVDLRSDAGILKQLLGRLTGRTTFPNVLLTRKFDGMSIGGSDDIHELHENGVLTNILQQAGIKVDGVLK</sequence>
<dbReference type="Gene3D" id="3.40.30.10">
    <property type="entry name" value="Glutaredoxin"/>
    <property type="match status" value="1"/>
</dbReference>
<dbReference type="CDD" id="cd03419">
    <property type="entry name" value="GRX_GRXh_1_2_like"/>
    <property type="match status" value="1"/>
</dbReference>
<dbReference type="PROSITE" id="PS51354">
    <property type="entry name" value="GLUTAREDOXIN_2"/>
    <property type="match status" value="1"/>
</dbReference>
<dbReference type="PANTHER" id="PTHR45694">
    <property type="entry name" value="GLUTAREDOXIN 2"/>
    <property type="match status" value="1"/>
</dbReference>
<gene>
    <name evidence="3" type="ORF">NEOLEDRAFT_1107779</name>
</gene>